<evidence type="ECO:0000256" key="3">
    <source>
        <dbReference type="PIRSR" id="PIRSR640198-3"/>
    </source>
</evidence>
<accession>A0A2A4FHX6</accession>
<name>A0A2A4FHX6_9BURK</name>
<dbReference type="PANTHER" id="PTHR13504">
    <property type="entry name" value="FIDO DOMAIN-CONTAINING PROTEIN DDB_G0283145"/>
    <property type="match status" value="1"/>
</dbReference>
<feature type="active site" evidence="1">
    <location>
        <position position="178"/>
    </location>
</feature>
<dbReference type="PROSITE" id="PS51459">
    <property type="entry name" value="FIDO"/>
    <property type="match status" value="1"/>
</dbReference>
<feature type="site" description="Important for autoinhibition of adenylyltransferase activity" evidence="3">
    <location>
        <position position="51"/>
    </location>
</feature>
<feature type="domain" description="Fido" evidence="5">
    <location>
        <begin position="100"/>
        <end position="236"/>
    </location>
</feature>
<dbReference type="RefSeq" id="WP_084910071.1">
    <property type="nucleotide sequence ID" value="NZ_CP020738.1"/>
</dbReference>
<dbReference type="EMBL" id="MTZU01000024">
    <property type="protein sequence ID" value="PCE32667.1"/>
    <property type="molecule type" value="Genomic_DNA"/>
</dbReference>
<dbReference type="Proteomes" id="UP000217994">
    <property type="component" value="Unassembled WGS sequence"/>
</dbReference>
<organism evidence="6 7">
    <name type="scientific">Burkholderia ubonensis subsp. mesacidophila</name>
    <dbReference type="NCBI Taxonomy" id="265293"/>
    <lineage>
        <taxon>Bacteria</taxon>
        <taxon>Pseudomonadati</taxon>
        <taxon>Pseudomonadota</taxon>
        <taxon>Betaproteobacteria</taxon>
        <taxon>Burkholderiales</taxon>
        <taxon>Burkholderiaceae</taxon>
        <taxon>Burkholderia</taxon>
        <taxon>Burkholderia cepacia complex</taxon>
    </lineage>
</organism>
<reference evidence="6 7" key="1">
    <citation type="submission" date="2017-01" db="EMBL/GenBank/DDBJ databases">
        <title>Whole-Genome Shotgun Sequencing of Two beta-Proteobacterial Species in Search of the Bulgecin Biosynthetic Cluster.</title>
        <authorList>
            <person name="Horsman M.E."/>
            <person name="Marous D.R."/>
            <person name="Li R."/>
            <person name="Oliver R.A."/>
            <person name="Byun B."/>
            <person name="Emrich S.J."/>
            <person name="Boggess B."/>
            <person name="Townsend C.A."/>
            <person name="Mobashery S."/>
        </authorList>
    </citation>
    <scope>NUCLEOTIDE SEQUENCE [LARGE SCALE GENOMIC DNA]</scope>
    <source>
        <strain evidence="6 7">ATCC 31433</strain>
    </source>
</reference>
<protein>
    <submittedName>
        <fullName evidence="6">Cell filamentation protein Fic</fullName>
    </submittedName>
</protein>
<comment type="caution">
    <text evidence="6">The sequence shown here is derived from an EMBL/GenBank/DDBJ whole genome shotgun (WGS) entry which is preliminary data.</text>
</comment>
<dbReference type="SUPFAM" id="SSF140931">
    <property type="entry name" value="Fic-like"/>
    <property type="match status" value="1"/>
</dbReference>
<evidence type="ECO:0000256" key="4">
    <source>
        <dbReference type="SAM" id="MobiDB-lite"/>
    </source>
</evidence>
<proteinExistence type="predicted"/>
<dbReference type="Gene3D" id="1.10.3290.10">
    <property type="entry name" value="Fido-like domain"/>
    <property type="match status" value="1"/>
</dbReference>
<sequence length="279" mass="30876">MSSLPATLLKSIDADKATLDAARPLSRQAVLLLRERLVREWAGQASASAIEDNNPTLHETRAVLECIPVDGTPLREHLDATHHRDAIRYLEDIVSKREGLSERQIRNLHRLVLNRVGDGEVRRYRHENVAIAGASTMPPGFLDLPADMAALIDWYRAAGAMHPIARAAELHARLLKIHPFVDGNGRTARLLLDLELMKDGYPPAIIRDEDRPAYHDALDHACAGGEFGNITRVVAEAVQRALHLYLDVLGLRYAAQPGADHYPNRSNGEPTCPLPPPLR</sequence>
<keyword evidence="2" id="KW-0067">ATP-binding</keyword>
<evidence type="ECO:0000259" key="5">
    <source>
        <dbReference type="PROSITE" id="PS51459"/>
    </source>
</evidence>
<dbReference type="GeneID" id="69006002"/>
<dbReference type="Pfam" id="PF02661">
    <property type="entry name" value="Fic"/>
    <property type="match status" value="1"/>
</dbReference>
<dbReference type="InterPro" id="IPR040198">
    <property type="entry name" value="Fido_containing"/>
</dbReference>
<dbReference type="GO" id="GO:0005524">
    <property type="term" value="F:ATP binding"/>
    <property type="evidence" value="ECO:0007669"/>
    <property type="project" value="UniProtKB-KW"/>
</dbReference>
<feature type="region of interest" description="Disordered" evidence="4">
    <location>
        <begin position="260"/>
        <end position="279"/>
    </location>
</feature>
<dbReference type="InterPro" id="IPR036597">
    <property type="entry name" value="Fido-like_dom_sf"/>
</dbReference>
<keyword evidence="2" id="KW-0547">Nucleotide-binding</keyword>
<gene>
    <name evidence="6" type="ORF">BZL54_08425</name>
</gene>
<evidence type="ECO:0000256" key="1">
    <source>
        <dbReference type="PIRSR" id="PIRSR640198-1"/>
    </source>
</evidence>
<evidence type="ECO:0000256" key="2">
    <source>
        <dbReference type="PIRSR" id="PIRSR640198-2"/>
    </source>
</evidence>
<dbReference type="InterPro" id="IPR003812">
    <property type="entry name" value="Fido"/>
</dbReference>
<dbReference type="PANTHER" id="PTHR13504:SF38">
    <property type="entry name" value="FIDO DOMAIN-CONTAINING PROTEIN"/>
    <property type="match status" value="1"/>
</dbReference>
<dbReference type="AlphaFoldDB" id="A0A2A4FHX6"/>
<evidence type="ECO:0000313" key="7">
    <source>
        <dbReference type="Proteomes" id="UP000217994"/>
    </source>
</evidence>
<evidence type="ECO:0000313" key="6">
    <source>
        <dbReference type="EMBL" id="PCE32667.1"/>
    </source>
</evidence>
<feature type="binding site" evidence="2">
    <location>
        <begin position="182"/>
        <end position="189"/>
    </location>
    <ligand>
        <name>ATP</name>
        <dbReference type="ChEBI" id="CHEBI:30616"/>
    </ligand>
</feature>